<dbReference type="EMBL" id="FORR01000004">
    <property type="protein sequence ID" value="SFJ10400.1"/>
    <property type="molecule type" value="Genomic_DNA"/>
</dbReference>
<dbReference type="RefSeq" id="WP_093228982.1">
    <property type="nucleotide sequence ID" value="NZ_FORR01000004.1"/>
</dbReference>
<dbReference type="GO" id="GO:0005737">
    <property type="term" value="C:cytoplasm"/>
    <property type="evidence" value="ECO:0007669"/>
    <property type="project" value="TreeGrafter"/>
</dbReference>
<dbReference type="InterPro" id="IPR010021">
    <property type="entry name" value="PGPP1/Gep4"/>
</dbReference>
<keyword evidence="2" id="KW-1185">Reference proteome</keyword>
<evidence type="ECO:0000313" key="1">
    <source>
        <dbReference type="EMBL" id="SFJ10400.1"/>
    </source>
</evidence>
<dbReference type="NCBIfam" id="TIGR01662">
    <property type="entry name" value="HAD-SF-IIIA"/>
    <property type="match status" value="1"/>
</dbReference>
<dbReference type="CDD" id="cd16416">
    <property type="entry name" value="HAD_BsYqeG-like"/>
    <property type="match status" value="1"/>
</dbReference>
<proteinExistence type="predicted"/>
<dbReference type="Pfam" id="PF09419">
    <property type="entry name" value="PGP_phosphatase"/>
    <property type="match status" value="1"/>
</dbReference>
<reference evidence="1 2" key="1">
    <citation type="submission" date="2016-10" db="EMBL/GenBank/DDBJ databases">
        <authorList>
            <person name="de Groot N.N."/>
        </authorList>
    </citation>
    <scope>NUCLEOTIDE SEQUENCE [LARGE SCALE GENOMIC DNA]</scope>
    <source>
        <strain evidence="1 2">DSM 44778</strain>
    </source>
</reference>
<dbReference type="PANTHER" id="PTHR19288:SF25">
    <property type="entry name" value="PHOSPHATIDYLGLYCEROPHOSPHATASE GEP4, MITOCHONDRIAL"/>
    <property type="match status" value="1"/>
</dbReference>
<dbReference type="InterPro" id="IPR006439">
    <property type="entry name" value="HAD-SF_hydro_IA"/>
</dbReference>
<sequence length="173" mass="19729">MLSKFIPDLYAQSIYTIDFGALKRRGVTAIIVDLDNTLVESTRPDATPRLIEWLNEIKKMGFQVIIVSNNTKTRVSKFAVPLNIPFIHTAKKPLTQAFRKALEKLGTRIEETVVIGDQLLTDVLGGNRMGLYTILVVPVSDVEGIFTRLNRRIERLVFRWMKKRGLLSWEEGN</sequence>
<dbReference type="Proteomes" id="UP000199545">
    <property type="component" value="Unassembled WGS sequence"/>
</dbReference>
<evidence type="ECO:0000313" key="2">
    <source>
        <dbReference type="Proteomes" id="UP000199545"/>
    </source>
</evidence>
<organism evidence="1 2">
    <name type="scientific">Thermoflavimicrobium dichotomicum</name>
    <dbReference type="NCBI Taxonomy" id="46223"/>
    <lineage>
        <taxon>Bacteria</taxon>
        <taxon>Bacillati</taxon>
        <taxon>Bacillota</taxon>
        <taxon>Bacilli</taxon>
        <taxon>Bacillales</taxon>
        <taxon>Thermoactinomycetaceae</taxon>
        <taxon>Thermoflavimicrobium</taxon>
    </lineage>
</organism>
<accession>A0A1I3NN96</accession>
<dbReference type="GO" id="GO:0008962">
    <property type="term" value="F:phosphatidylglycerophosphatase activity"/>
    <property type="evidence" value="ECO:0007669"/>
    <property type="project" value="InterPro"/>
</dbReference>
<dbReference type="Gene3D" id="3.40.50.1000">
    <property type="entry name" value="HAD superfamily/HAD-like"/>
    <property type="match status" value="1"/>
</dbReference>
<dbReference type="InterPro" id="IPR036412">
    <property type="entry name" value="HAD-like_sf"/>
</dbReference>
<protein>
    <recommendedName>
        <fullName evidence="3">YqeG family HAD IIIA-type phosphatase</fullName>
    </recommendedName>
</protein>
<dbReference type="SUPFAM" id="SSF56784">
    <property type="entry name" value="HAD-like"/>
    <property type="match status" value="1"/>
</dbReference>
<dbReference type="InterPro" id="IPR006549">
    <property type="entry name" value="HAD-SF_hydro_IIIA"/>
</dbReference>
<evidence type="ECO:0008006" key="3">
    <source>
        <dbReference type="Google" id="ProtNLM"/>
    </source>
</evidence>
<dbReference type="InterPro" id="IPR023214">
    <property type="entry name" value="HAD_sf"/>
</dbReference>
<dbReference type="AlphaFoldDB" id="A0A1I3NN96"/>
<dbReference type="OrthoDB" id="9787572at2"/>
<gene>
    <name evidence="1" type="ORF">SAMN05421852_104202</name>
</gene>
<name>A0A1I3NN96_9BACL</name>
<dbReference type="PANTHER" id="PTHR19288">
    <property type="entry name" value="4-NITROPHENYLPHOSPHATASE-RELATED"/>
    <property type="match status" value="1"/>
</dbReference>
<dbReference type="NCBIfam" id="TIGR01668">
    <property type="entry name" value="YqeG_hyp_ppase"/>
    <property type="match status" value="1"/>
</dbReference>
<dbReference type="STRING" id="46223.SAMN05421852_104202"/>
<dbReference type="InterPro" id="IPR027706">
    <property type="entry name" value="PGP_Pase"/>
</dbReference>
<dbReference type="NCBIfam" id="TIGR01549">
    <property type="entry name" value="HAD-SF-IA-v1"/>
    <property type="match status" value="1"/>
</dbReference>